<comment type="similarity">
    <text evidence="1">Belongs to the UPF0337 (CsbD) family.</text>
</comment>
<dbReference type="Pfam" id="PF05532">
    <property type="entry name" value="CsbD"/>
    <property type="match status" value="1"/>
</dbReference>
<comment type="caution">
    <text evidence="3">The sequence shown here is derived from an EMBL/GenBank/DDBJ whole genome shotgun (WGS) entry which is preliminary data.</text>
</comment>
<dbReference type="InterPro" id="IPR036629">
    <property type="entry name" value="YjbJ_sf"/>
</dbReference>
<dbReference type="Proteomes" id="UP000051612">
    <property type="component" value="Unassembled WGS sequence"/>
</dbReference>
<feature type="domain" description="CsbD-like" evidence="2">
    <location>
        <begin position="3"/>
        <end position="53"/>
    </location>
</feature>
<gene>
    <name evidence="3" type="ORF">FC48_GL000623</name>
</gene>
<name>A0A0R2B3W0_9LACO</name>
<dbReference type="RefSeq" id="WP_056959308.1">
    <property type="nucleotide sequence ID" value="NZ_AYYN01000128.1"/>
</dbReference>
<accession>A0A0R2B3W0</accession>
<evidence type="ECO:0000256" key="1">
    <source>
        <dbReference type="ARBA" id="ARBA00009129"/>
    </source>
</evidence>
<protein>
    <recommendedName>
        <fullName evidence="2">CsbD-like domain-containing protein</fullName>
    </recommendedName>
</protein>
<evidence type="ECO:0000313" key="3">
    <source>
        <dbReference type="EMBL" id="KRM73888.1"/>
    </source>
</evidence>
<dbReference type="InterPro" id="IPR008462">
    <property type="entry name" value="CsbD"/>
</dbReference>
<dbReference type="Gene3D" id="1.10.1470.10">
    <property type="entry name" value="YjbJ"/>
    <property type="match status" value="1"/>
</dbReference>
<organism evidence="3 4">
    <name type="scientific">Ligilactobacillus murinus DSM 20452 = NBRC 14221</name>
    <dbReference type="NCBI Taxonomy" id="1423772"/>
    <lineage>
        <taxon>Bacteria</taxon>
        <taxon>Bacillati</taxon>
        <taxon>Bacillota</taxon>
        <taxon>Bacilli</taxon>
        <taxon>Lactobacillales</taxon>
        <taxon>Lactobacillaceae</taxon>
        <taxon>Ligilactobacillus</taxon>
    </lineage>
</organism>
<sequence>MSKLDGFKDEVVGKIKETEGKLTDDKVREAQGKGQGLVGKAKLKAEELKDDVKAGVDELKEKFDK</sequence>
<dbReference type="PATRIC" id="fig|1423772.3.peg.684"/>
<evidence type="ECO:0000259" key="2">
    <source>
        <dbReference type="Pfam" id="PF05532"/>
    </source>
</evidence>
<proteinExistence type="inferred from homology"/>
<dbReference type="EMBL" id="AYYN01000128">
    <property type="protein sequence ID" value="KRM73888.1"/>
    <property type="molecule type" value="Genomic_DNA"/>
</dbReference>
<evidence type="ECO:0000313" key="4">
    <source>
        <dbReference type="Proteomes" id="UP000051612"/>
    </source>
</evidence>
<dbReference type="AlphaFoldDB" id="A0A0R2B3W0"/>
<dbReference type="SUPFAM" id="SSF69047">
    <property type="entry name" value="Hypothetical protein YjbJ"/>
    <property type="match status" value="1"/>
</dbReference>
<reference evidence="3 4" key="1">
    <citation type="journal article" date="2015" name="Genome Announc.">
        <title>Expanding the biotechnology potential of lactobacilli through comparative genomics of 213 strains and associated genera.</title>
        <authorList>
            <person name="Sun Z."/>
            <person name="Harris H.M."/>
            <person name="McCann A."/>
            <person name="Guo C."/>
            <person name="Argimon S."/>
            <person name="Zhang W."/>
            <person name="Yang X."/>
            <person name="Jeffery I.B."/>
            <person name="Cooney J.C."/>
            <person name="Kagawa T.F."/>
            <person name="Liu W."/>
            <person name="Song Y."/>
            <person name="Salvetti E."/>
            <person name="Wrobel A."/>
            <person name="Rasinkangas P."/>
            <person name="Parkhill J."/>
            <person name="Rea M.C."/>
            <person name="O'Sullivan O."/>
            <person name="Ritari J."/>
            <person name="Douillard F.P."/>
            <person name="Paul Ross R."/>
            <person name="Yang R."/>
            <person name="Briner A.E."/>
            <person name="Felis G.E."/>
            <person name="de Vos W.M."/>
            <person name="Barrangou R."/>
            <person name="Klaenhammer T.R."/>
            <person name="Caufield P.W."/>
            <person name="Cui Y."/>
            <person name="Zhang H."/>
            <person name="O'Toole P.W."/>
        </authorList>
    </citation>
    <scope>NUCLEOTIDE SEQUENCE [LARGE SCALE GENOMIC DNA]</scope>
    <source>
        <strain evidence="3 4">DSM 20452</strain>
    </source>
</reference>